<comment type="caution">
    <text evidence="1">The sequence shown here is derived from an EMBL/GenBank/DDBJ whole genome shotgun (WGS) entry which is preliminary data.</text>
</comment>
<name>A0A2R5F4W0_9PROT</name>
<evidence type="ECO:0000313" key="2">
    <source>
        <dbReference type="Proteomes" id="UP000245081"/>
    </source>
</evidence>
<dbReference type="RefSeq" id="WP_109014459.1">
    <property type="nucleotide sequence ID" value="NZ_BDOQ01000003.1"/>
</dbReference>
<dbReference type="OrthoDB" id="9919914at2"/>
<organism evidence="1 2">
    <name type="scientific">Novimethylophilus kurashikiensis</name>
    <dbReference type="NCBI Taxonomy" id="1825523"/>
    <lineage>
        <taxon>Bacteria</taxon>
        <taxon>Pseudomonadati</taxon>
        <taxon>Pseudomonadota</taxon>
        <taxon>Betaproteobacteria</taxon>
        <taxon>Nitrosomonadales</taxon>
        <taxon>Methylophilaceae</taxon>
        <taxon>Novimethylophilus</taxon>
    </lineage>
</organism>
<sequence length="60" mass="7134">MNVVQELAHFLEALEYQVLAWDRKVIDTLTGNTEVFKRFQQGCPNTKWRIYSEIKYQGLN</sequence>
<evidence type="ECO:0000313" key="1">
    <source>
        <dbReference type="EMBL" id="GBG13235.1"/>
    </source>
</evidence>
<proteinExistence type="predicted"/>
<protein>
    <submittedName>
        <fullName evidence="1">ABC transporter substrate-binding protein</fullName>
    </submittedName>
</protein>
<dbReference type="AlphaFoldDB" id="A0A2R5F4W0"/>
<dbReference type="EMBL" id="BDOQ01000003">
    <property type="protein sequence ID" value="GBG13235.1"/>
    <property type="molecule type" value="Genomic_DNA"/>
</dbReference>
<keyword evidence="2" id="KW-1185">Reference proteome</keyword>
<gene>
    <name evidence="1" type="ORF">NMK_0779</name>
</gene>
<reference evidence="1 2" key="1">
    <citation type="journal article" date="2018" name="Environ. Microbiol.">
        <title>Isolation and genomic characterization of Novimethylophilus kurashikiensis gen. nov. sp. nov., a new lanthanide-dependent methylotrophic species of Methylophilaceae.</title>
        <authorList>
            <person name="Lv H."/>
            <person name="Sahin N."/>
            <person name="Tani A."/>
        </authorList>
    </citation>
    <scope>NUCLEOTIDE SEQUENCE [LARGE SCALE GENOMIC DNA]</scope>
    <source>
        <strain evidence="1 2">La2-4</strain>
    </source>
</reference>
<dbReference type="Proteomes" id="UP000245081">
    <property type="component" value="Unassembled WGS sequence"/>
</dbReference>
<accession>A0A2R5F4W0</accession>